<name>A0A1W6SQE1_9PROT</name>
<dbReference type="SUPFAM" id="SSF48371">
    <property type="entry name" value="ARM repeat"/>
    <property type="match status" value="1"/>
</dbReference>
<gene>
    <name evidence="1" type="ORF">EBAPG3_009545</name>
</gene>
<dbReference type="RefSeq" id="WP_004175201.1">
    <property type="nucleotide sequence ID" value="NZ_CP021106.3"/>
</dbReference>
<dbReference type="Gene3D" id="1.25.10.10">
    <property type="entry name" value="Leucine-rich Repeat Variant"/>
    <property type="match status" value="1"/>
</dbReference>
<protein>
    <recommendedName>
        <fullName evidence="3">TIGR02270 family protein</fullName>
    </recommendedName>
</protein>
<keyword evidence="2" id="KW-1185">Reference proteome</keyword>
<evidence type="ECO:0000313" key="2">
    <source>
        <dbReference type="Proteomes" id="UP000012179"/>
    </source>
</evidence>
<evidence type="ECO:0000313" key="1">
    <source>
        <dbReference type="EMBL" id="ARO87992.1"/>
    </source>
</evidence>
<dbReference type="InterPro" id="IPR011959">
    <property type="entry name" value="CHP02270"/>
</dbReference>
<proteinExistence type="predicted"/>
<organism evidence="1 2">
    <name type="scientific">Nitrosospira lacus</name>
    <dbReference type="NCBI Taxonomy" id="1288494"/>
    <lineage>
        <taxon>Bacteria</taxon>
        <taxon>Pseudomonadati</taxon>
        <taxon>Pseudomonadota</taxon>
        <taxon>Betaproteobacteria</taxon>
        <taxon>Nitrosomonadales</taxon>
        <taxon>Nitrosomonadaceae</taxon>
        <taxon>Nitrosospira</taxon>
    </lineage>
</organism>
<dbReference type="KEGG" id="nlc:EBAPG3_009545"/>
<accession>A0A1W6SQE1</accession>
<dbReference type="Proteomes" id="UP000012179">
    <property type="component" value="Chromosome"/>
</dbReference>
<dbReference type="eggNOG" id="COG1413">
    <property type="taxonomic scope" value="Bacteria"/>
</dbReference>
<evidence type="ECO:0008006" key="3">
    <source>
        <dbReference type="Google" id="ProtNLM"/>
    </source>
</evidence>
<dbReference type="OrthoDB" id="8089803at2"/>
<dbReference type="AlphaFoldDB" id="A0A1W6SQE1"/>
<dbReference type="NCBIfam" id="TIGR02270">
    <property type="entry name" value="TIGR02270 family protein"/>
    <property type="match status" value="1"/>
</dbReference>
<reference evidence="1 2" key="1">
    <citation type="journal article" date="2015" name="Int. J. Syst. Evol. Microbiol.">
        <title>Nitrosospira lacus sp. nov., a psychrotolerant, ammonia-oxidizing bacterium from sandy lake sediment.</title>
        <authorList>
            <person name="Urakawa H."/>
            <person name="Garcia J.C."/>
            <person name="Nielsen J.L."/>
            <person name="Le V.Q."/>
            <person name="Kozlowski J.A."/>
            <person name="Stein L.Y."/>
            <person name="Lim C.K."/>
            <person name="Pommerening-Roser A."/>
            <person name="Martens-Habbena W."/>
            <person name="Stahl D.A."/>
            <person name="Klotz M.G."/>
        </authorList>
    </citation>
    <scope>NUCLEOTIDE SEQUENCE [LARGE SCALE GENOMIC DNA]</scope>
    <source>
        <strain evidence="1 2">APG3</strain>
    </source>
</reference>
<dbReference type="EMBL" id="CP021106">
    <property type="protein sequence ID" value="ARO87992.1"/>
    <property type="molecule type" value="Genomic_DNA"/>
</dbReference>
<sequence>MLENLNEVLEEHVEEASFLWLQRTHAVSAPNYSPQQFTDLDERLAAHIDGLRVAGNEGWKLAEAALDNEGPEDFFPAAVLAIEAQDARFDTLLERTKRAPEALPGLISALGWVSSQFLGGRVKALLEDAMLLKQKLGIATCALHRKDPGQVLDRYLKSPADSVRIRALRAAGELGRKDLLPQCHTALIDAKPEVRFWGAWSAVLLGDRTKALETLGGFALKSGQRQTRALQLALHAMDLKAGHNLLLQLGDIPDAPRLRIIGSGFIGDPRYVPWLIEQMEQPAHARVAAEAFVNITGADFNLDQLETLPPDEFEEGPSEDPDDENVELPEDIALPWPNTERIQQWWTDHQSQFQSGARCFLGQPVTREHCIHVLKEGYQRQRIAAALYLCLLDPGTQLFPTSAPAWRQLRGLATMD</sequence>
<dbReference type="InterPro" id="IPR016024">
    <property type="entry name" value="ARM-type_fold"/>
</dbReference>
<dbReference type="Pfam" id="PF13646">
    <property type="entry name" value="HEAT_2"/>
    <property type="match status" value="1"/>
</dbReference>
<dbReference type="InterPro" id="IPR011989">
    <property type="entry name" value="ARM-like"/>
</dbReference>